<protein>
    <recommendedName>
        <fullName evidence="6">Urease accessory protein UreF</fullName>
    </recommendedName>
</protein>
<keyword evidence="2" id="KW-0143">Chaperone</keyword>
<proteinExistence type="inferred from homology"/>
<dbReference type="GO" id="GO:0016151">
    <property type="term" value="F:nickel cation binding"/>
    <property type="evidence" value="ECO:0007669"/>
    <property type="project" value="InterPro"/>
</dbReference>
<evidence type="ECO:0000256" key="2">
    <source>
        <dbReference type="ARBA" id="ARBA00023186"/>
    </source>
</evidence>
<evidence type="ECO:0000313" key="4">
    <source>
        <dbReference type="EMBL" id="TFK55627.1"/>
    </source>
</evidence>
<dbReference type="STRING" id="5364.A0A5C3NFD3"/>
<dbReference type="PANTHER" id="PTHR33620">
    <property type="entry name" value="UREASE ACCESSORY PROTEIN F"/>
    <property type="match status" value="1"/>
</dbReference>
<dbReference type="Proteomes" id="UP000305948">
    <property type="component" value="Unassembled WGS sequence"/>
</dbReference>
<dbReference type="AlphaFoldDB" id="A0A5C3NFD3"/>
<evidence type="ECO:0000256" key="3">
    <source>
        <dbReference type="ARBA" id="ARBA00046339"/>
    </source>
</evidence>
<dbReference type="OrthoDB" id="2550922at2759"/>
<keyword evidence="1" id="KW-0996">Nickel insertion</keyword>
<keyword evidence="5" id="KW-1185">Reference proteome</keyword>
<sequence length="279" mass="30650">MDNDTEAYILLLLSDGNLPTGSFVASAGLESYVAHGFAASIPALDSTTNYIRDSLSSYARSALPFVHDSHDTVSRLVGCKDPYNHLDSTLDQLKVLDDLYESMTLNHVARRASKTQGVALLTLYSKGFSKPHLRHSDAHTEDHRGAVFSKLVDRFKLLIRRGETPGHLPVCWAVLTAALSLSRERTRFLHLFLHARSLLSASVRLNTVGPYAAQQLLLHAVRPLVQEEASKCQALTTGILDSSNDSKVDDTVDGPAVTWPLGEILAARHDLQHSRIFNS</sequence>
<evidence type="ECO:0000313" key="5">
    <source>
        <dbReference type="Proteomes" id="UP000305948"/>
    </source>
</evidence>
<organism evidence="4 5">
    <name type="scientific">Heliocybe sulcata</name>
    <dbReference type="NCBI Taxonomy" id="5364"/>
    <lineage>
        <taxon>Eukaryota</taxon>
        <taxon>Fungi</taxon>
        <taxon>Dikarya</taxon>
        <taxon>Basidiomycota</taxon>
        <taxon>Agaricomycotina</taxon>
        <taxon>Agaricomycetes</taxon>
        <taxon>Gloeophyllales</taxon>
        <taxon>Gloeophyllaceae</taxon>
        <taxon>Heliocybe</taxon>
    </lineage>
</organism>
<dbReference type="InterPro" id="IPR038277">
    <property type="entry name" value="UreF_sf"/>
</dbReference>
<accession>A0A5C3NFD3</accession>
<dbReference type="Gene3D" id="1.10.4190.10">
    <property type="entry name" value="Urease accessory protein UreF"/>
    <property type="match status" value="1"/>
</dbReference>
<comment type="similarity">
    <text evidence="3">Belongs to the UreF family.</text>
</comment>
<dbReference type="EMBL" id="ML213504">
    <property type="protein sequence ID" value="TFK55627.1"/>
    <property type="molecule type" value="Genomic_DNA"/>
</dbReference>
<evidence type="ECO:0000256" key="1">
    <source>
        <dbReference type="ARBA" id="ARBA00022988"/>
    </source>
</evidence>
<dbReference type="PANTHER" id="PTHR33620:SF1">
    <property type="entry name" value="UREASE ACCESSORY PROTEIN F"/>
    <property type="match status" value="1"/>
</dbReference>
<name>A0A5C3NFD3_9AGAM</name>
<dbReference type="Pfam" id="PF01730">
    <property type="entry name" value="UreF"/>
    <property type="match status" value="1"/>
</dbReference>
<reference evidence="4 5" key="1">
    <citation type="journal article" date="2019" name="Nat. Ecol. Evol.">
        <title>Megaphylogeny resolves global patterns of mushroom evolution.</title>
        <authorList>
            <person name="Varga T."/>
            <person name="Krizsan K."/>
            <person name="Foldi C."/>
            <person name="Dima B."/>
            <person name="Sanchez-Garcia M."/>
            <person name="Sanchez-Ramirez S."/>
            <person name="Szollosi G.J."/>
            <person name="Szarkandi J.G."/>
            <person name="Papp V."/>
            <person name="Albert L."/>
            <person name="Andreopoulos W."/>
            <person name="Angelini C."/>
            <person name="Antonin V."/>
            <person name="Barry K.W."/>
            <person name="Bougher N.L."/>
            <person name="Buchanan P."/>
            <person name="Buyck B."/>
            <person name="Bense V."/>
            <person name="Catcheside P."/>
            <person name="Chovatia M."/>
            <person name="Cooper J."/>
            <person name="Damon W."/>
            <person name="Desjardin D."/>
            <person name="Finy P."/>
            <person name="Geml J."/>
            <person name="Haridas S."/>
            <person name="Hughes K."/>
            <person name="Justo A."/>
            <person name="Karasinski D."/>
            <person name="Kautmanova I."/>
            <person name="Kiss B."/>
            <person name="Kocsube S."/>
            <person name="Kotiranta H."/>
            <person name="LaButti K.M."/>
            <person name="Lechner B.E."/>
            <person name="Liimatainen K."/>
            <person name="Lipzen A."/>
            <person name="Lukacs Z."/>
            <person name="Mihaltcheva S."/>
            <person name="Morgado L.N."/>
            <person name="Niskanen T."/>
            <person name="Noordeloos M.E."/>
            <person name="Ohm R.A."/>
            <person name="Ortiz-Santana B."/>
            <person name="Ovrebo C."/>
            <person name="Racz N."/>
            <person name="Riley R."/>
            <person name="Savchenko A."/>
            <person name="Shiryaev A."/>
            <person name="Soop K."/>
            <person name="Spirin V."/>
            <person name="Szebenyi C."/>
            <person name="Tomsovsky M."/>
            <person name="Tulloss R.E."/>
            <person name="Uehling J."/>
            <person name="Grigoriev I.V."/>
            <person name="Vagvolgyi C."/>
            <person name="Papp T."/>
            <person name="Martin F.M."/>
            <person name="Miettinen O."/>
            <person name="Hibbett D.S."/>
            <person name="Nagy L.G."/>
        </authorList>
    </citation>
    <scope>NUCLEOTIDE SEQUENCE [LARGE SCALE GENOMIC DNA]</scope>
    <source>
        <strain evidence="4 5">OMC1185</strain>
    </source>
</reference>
<evidence type="ECO:0008006" key="6">
    <source>
        <dbReference type="Google" id="ProtNLM"/>
    </source>
</evidence>
<gene>
    <name evidence="4" type="ORF">OE88DRAFT_1641482</name>
</gene>
<dbReference type="InterPro" id="IPR002639">
    <property type="entry name" value="UreF"/>
</dbReference>